<reference evidence="1" key="1">
    <citation type="submission" date="2020-05" db="EMBL/GenBank/DDBJ databases">
        <authorList>
            <person name="Chiriac C."/>
            <person name="Salcher M."/>
            <person name="Ghai R."/>
            <person name="Kavagutti S V."/>
        </authorList>
    </citation>
    <scope>NUCLEOTIDE SEQUENCE</scope>
</reference>
<name>A0A6J6FJV5_9ZZZZ</name>
<dbReference type="Gene3D" id="3.30.530.20">
    <property type="match status" value="1"/>
</dbReference>
<protein>
    <submittedName>
        <fullName evidence="1">Unannotated protein</fullName>
    </submittedName>
</protein>
<accession>A0A6J6FJV5</accession>
<sequence>MQAPCTPDRLFGFVDELTDYPSWMPLAHRVVTADPEPDGRPVWEVELRARLGPFARSKRLRMVRTLHEPDGSSGGRVRYERAERDGRSHSPWVLDAVVVADDGGSRLDMALHYGGALWTGGVMEKVLADQIVAGRERLLELVR</sequence>
<evidence type="ECO:0000313" key="1">
    <source>
        <dbReference type="EMBL" id="CAB4589292.1"/>
    </source>
</evidence>
<dbReference type="InterPro" id="IPR019587">
    <property type="entry name" value="Polyketide_cyclase/dehydratase"/>
</dbReference>
<dbReference type="InterPro" id="IPR023393">
    <property type="entry name" value="START-like_dom_sf"/>
</dbReference>
<organism evidence="1">
    <name type="scientific">freshwater metagenome</name>
    <dbReference type="NCBI Taxonomy" id="449393"/>
    <lineage>
        <taxon>unclassified sequences</taxon>
        <taxon>metagenomes</taxon>
        <taxon>ecological metagenomes</taxon>
    </lineage>
</organism>
<dbReference type="SUPFAM" id="SSF55961">
    <property type="entry name" value="Bet v1-like"/>
    <property type="match status" value="1"/>
</dbReference>
<dbReference type="AlphaFoldDB" id="A0A6J6FJV5"/>
<dbReference type="CDD" id="cd07812">
    <property type="entry name" value="SRPBCC"/>
    <property type="match status" value="1"/>
</dbReference>
<dbReference type="Pfam" id="PF10604">
    <property type="entry name" value="Polyketide_cyc2"/>
    <property type="match status" value="1"/>
</dbReference>
<gene>
    <name evidence="1" type="ORF">UFOPK1493_03653</name>
</gene>
<dbReference type="EMBL" id="CAEZSR010000217">
    <property type="protein sequence ID" value="CAB4589292.1"/>
    <property type="molecule type" value="Genomic_DNA"/>
</dbReference>
<proteinExistence type="predicted"/>